<dbReference type="Gene3D" id="2.70.70.10">
    <property type="entry name" value="Glucose Permease (Domain IIA)"/>
    <property type="match status" value="1"/>
</dbReference>
<evidence type="ECO:0000256" key="2">
    <source>
        <dbReference type="ARBA" id="ARBA00022670"/>
    </source>
</evidence>
<dbReference type="GO" id="GO:0006508">
    <property type="term" value="P:proteolysis"/>
    <property type="evidence" value="ECO:0007669"/>
    <property type="project" value="UniProtKB-KW"/>
</dbReference>
<keyword evidence="7" id="KW-0472">Membrane</keyword>
<dbReference type="EMBL" id="VYQF01000001">
    <property type="protein sequence ID" value="KAA9040734.1"/>
    <property type="molecule type" value="Genomic_DNA"/>
</dbReference>
<sequence length="279" mass="30788">MNTKKEKTTVLFVNKNAQALKPMQVSSKLLLNWKKYLAAVLLIFFGLIGTIVFLTSNSIQQNKIREALAKRIQSIHVSYAQVDTNTIREKFTTIDKELLTINGYLKARGIKSNLKGPEGGEADNDIISTDEISNFYEGYLKKIIYNISYTPLGYPFPGTITSTFGHRENPFSGEGVETHKGVDIRGAWGSPVKAMAKGEVEFAGLRGGFGNCIILKHGNGFETLYGHLSKILVNVGEKIDIGQQIGNIGSTGRSTGPHLHYEVHKNGEKIDPKNFLTLN</sequence>
<evidence type="ECO:0000313" key="10">
    <source>
        <dbReference type="Proteomes" id="UP000326903"/>
    </source>
</evidence>
<dbReference type="GO" id="GO:0046872">
    <property type="term" value="F:metal ion binding"/>
    <property type="evidence" value="ECO:0007669"/>
    <property type="project" value="UniProtKB-KW"/>
</dbReference>
<keyword evidence="7" id="KW-1133">Transmembrane helix</keyword>
<feature type="domain" description="M23ase beta-sheet core" evidence="8">
    <location>
        <begin position="178"/>
        <end position="272"/>
    </location>
</feature>
<evidence type="ECO:0000256" key="6">
    <source>
        <dbReference type="ARBA" id="ARBA00023049"/>
    </source>
</evidence>
<reference evidence="9 10" key="1">
    <citation type="submission" date="2019-09" db="EMBL/GenBank/DDBJ databases">
        <title>Draft genome sequence of Ginsengibacter sp. BR5-29.</title>
        <authorList>
            <person name="Im W.-T."/>
        </authorList>
    </citation>
    <scope>NUCLEOTIDE SEQUENCE [LARGE SCALE GENOMIC DNA]</scope>
    <source>
        <strain evidence="9 10">BR5-29</strain>
    </source>
</reference>
<dbReference type="InterPro" id="IPR016047">
    <property type="entry name" value="M23ase_b-sheet_dom"/>
</dbReference>
<evidence type="ECO:0000256" key="5">
    <source>
        <dbReference type="ARBA" id="ARBA00022833"/>
    </source>
</evidence>
<evidence type="ECO:0000256" key="7">
    <source>
        <dbReference type="SAM" id="Phobius"/>
    </source>
</evidence>
<evidence type="ECO:0000256" key="1">
    <source>
        <dbReference type="ARBA" id="ARBA00001947"/>
    </source>
</evidence>
<accession>A0A5J5ILI7</accession>
<dbReference type="PANTHER" id="PTHR21666">
    <property type="entry name" value="PEPTIDASE-RELATED"/>
    <property type="match status" value="1"/>
</dbReference>
<evidence type="ECO:0000256" key="3">
    <source>
        <dbReference type="ARBA" id="ARBA00022723"/>
    </source>
</evidence>
<protein>
    <submittedName>
        <fullName evidence="9">M23 family metallopeptidase</fullName>
    </submittedName>
</protein>
<comment type="cofactor">
    <cofactor evidence="1">
        <name>Zn(2+)</name>
        <dbReference type="ChEBI" id="CHEBI:29105"/>
    </cofactor>
</comment>
<dbReference type="AlphaFoldDB" id="A0A5J5ILI7"/>
<dbReference type="CDD" id="cd12797">
    <property type="entry name" value="M23_peptidase"/>
    <property type="match status" value="1"/>
</dbReference>
<keyword evidence="5" id="KW-0862">Zinc</keyword>
<dbReference type="FunFam" id="2.70.70.10:FF:000006">
    <property type="entry name" value="M23 family peptidase"/>
    <property type="match status" value="1"/>
</dbReference>
<keyword evidence="7" id="KW-0812">Transmembrane</keyword>
<dbReference type="Pfam" id="PF01551">
    <property type="entry name" value="Peptidase_M23"/>
    <property type="match status" value="1"/>
</dbReference>
<dbReference type="GO" id="GO:0004222">
    <property type="term" value="F:metalloendopeptidase activity"/>
    <property type="evidence" value="ECO:0007669"/>
    <property type="project" value="TreeGrafter"/>
</dbReference>
<keyword evidence="3" id="KW-0479">Metal-binding</keyword>
<proteinExistence type="predicted"/>
<dbReference type="SUPFAM" id="SSF51261">
    <property type="entry name" value="Duplicated hybrid motif"/>
    <property type="match status" value="1"/>
</dbReference>
<comment type="caution">
    <text evidence="9">The sequence shown here is derived from an EMBL/GenBank/DDBJ whole genome shotgun (WGS) entry which is preliminary data.</text>
</comment>
<organism evidence="9 10">
    <name type="scientific">Ginsengibacter hankyongi</name>
    <dbReference type="NCBI Taxonomy" id="2607284"/>
    <lineage>
        <taxon>Bacteria</taxon>
        <taxon>Pseudomonadati</taxon>
        <taxon>Bacteroidota</taxon>
        <taxon>Chitinophagia</taxon>
        <taxon>Chitinophagales</taxon>
        <taxon>Chitinophagaceae</taxon>
        <taxon>Ginsengibacter</taxon>
    </lineage>
</organism>
<dbReference type="RefSeq" id="WP_150412793.1">
    <property type="nucleotide sequence ID" value="NZ_VYQF01000001.1"/>
</dbReference>
<gene>
    <name evidence="9" type="ORF">FW778_01450</name>
</gene>
<evidence type="ECO:0000256" key="4">
    <source>
        <dbReference type="ARBA" id="ARBA00022801"/>
    </source>
</evidence>
<feature type="transmembrane region" description="Helical" evidence="7">
    <location>
        <begin position="36"/>
        <end position="55"/>
    </location>
</feature>
<keyword evidence="2" id="KW-0645">Protease</keyword>
<keyword evidence="6" id="KW-0482">Metalloprotease</keyword>
<dbReference type="InterPro" id="IPR011055">
    <property type="entry name" value="Dup_hybrid_motif"/>
</dbReference>
<evidence type="ECO:0000259" key="8">
    <source>
        <dbReference type="Pfam" id="PF01551"/>
    </source>
</evidence>
<evidence type="ECO:0000313" key="9">
    <source>
        <dbReference type="EMBL" id="KAA9040734.1"/>
    </source>
</evidence>
<keyword evidence="4" id="KW-0378">Hydrolase</keyword>
<name>A0A5J5ILI7_9BACT</name>
<dbReference type="Proteomes" id="UP000326903">
    <property type="component" value="Unassembled WGS sequence"/>
</dbReference>
<keyword evidence="10" id="KW-1185">Reference proteome</keyword>
<dbReference type="PANTHER" id="PTHR21666:SF288">
    <property type="entry name" value="CELL DIVISION PROTEIN YTFB"/>
    <property type="match status" value="1"/>
</dbReference>
<dbReference type="InterPro" id="IPR050570">
    <property type="entry name" value="Cell_wall_metabolism_enzyme"/>
</dbReference>